<dbReference type="STRING" id="1116229.S3DWC3"/>
<feature type="transmembrane region" description="Helical" evidence="6">
    <location>
        <begin position="21"/>
        <end position="42"/>
    </location>
</feature>
<keyword evidence="4 5" id="KW-0472">Membrane</keyword>
<keyword evidence="2 5" id="KW-0812">Transmembrane</keyword>
<keyword evidence="9" id="KW-1185">Reference proteome</keyword>
<evidence type="ECO:0000313" key="8">
    <source>
        <dbReference type="EMBL" id="EPE36236.1"/>
    </source>
</evidence>
<keyword evidence="3 5" id="KW-1133">Transmembrane helix</keyword>
<evidence type="ECO:0000256" key="2">
    <source>
        <dbReference type="ARBA" id="ARBA00022692"/>
    </source>
</evidence>
<comment type="subcellular location">
    <subcellularLocation>
        <location evidence="1">Membrane</location>
        <topology evidence="1">Multi-pass membrane protein</topology>
    </subcellularLocation>
</comment>
<dbReference type="HOGENOM" id="CLU_2171330_0_0_1"/>
<dbReference type="RefSeq" id="XP_008077054.1">
    <property type="nucleotide sequence ID" value="XM_008078863.1"/>
</dbReference>
<dbReference type="OrthoDB" id="3460408at2759"/>
<evidence type="ECO:0000256" key="4">
    <source>
        <dbReference type="ARBA" id="ARBA00023136"/>
    </source>
</evidence>
<dbReference type="AlphaFoldDB" id="S3DWC3"/>
<evidence type="ECO:0000256" key="3">
    <source>
        <dbReference type="ARBA" id="ARBA00022989"/>
    </source>
</evidence>
<protein>
    <recommendedName>
        <fullName evidence="7">EXPERA domain-containing protein</fullName>
    </recommendedName>
</protein>
<dbReference type="EMBL" id="KE145353">
    <property type="protein sequence ID" value="EPE36236.1"/>
    <property type="molecule type" value="Genomic_DNA"/>
</dbReference>
<dbReference type="GeneID" id="19464628"/>
<name>S3DWC3_GLAL2</name>
<dbReference type="InterPro" id="IPR033118">
    <property type="entry name" value="EXPERA"/>
</dbReference>
<evidence type="ECO:0000313" key="9">
    <source>
        <dbReference type="Proteomes" id="UP000016922"/>
    </source>
</evidence>
<accession>S3DWC3</accession>
<dbReference type="Pfam" id="PF05241">
    <property type="entry name" value="EBP"/>
    <property type="match status" value="1"/>
</dbReference>
<evidence type="ECO:0000256" key="6">
    <source>
        <dbReference type="SAM" id="Phobius"/>
    </source>
</evidence>
<organism evidence="8 9">
    <name type="scientific">Glarea lozoyensis (strain ATCC 20868 / MF5171)</name>
    <dbReference type="NCBI Taxonomy" id="1116229"/>
    <lineage>
        <taxon>Eukaryota</taxon>
        <taxon>Fungi</taxon>
        <taxon>Dikarya</taxon>
        <taxon>Ascomycota</taxon>
        <taxon>Pezizomycotina</taxon>
        <taxon>Leotiomycetes</taxon>
        <taxon>Helotiales</taxon>
        <taxon>Helotiaceae</taxon>
        <taxon>Glarea</taxon>
    </lineage>
</organism>
<dbReference type="GO" id="GO:0016020">
    <property type="term" value="C:membrane"/>
    <property type="evidence" value="ECO:0007669"/>
    <property type="project" value="UniProtKB-SubCell"/>
</dbReference>
<evidence type="ECO:0000259" key="7">
    <source>
        <dbReference type="PROSITE" id="PS51751"/>
    </source>
</evidence>
<proteinExistence type="predicted"/>
<evidence type="ECO:0000256" key="5">
    <source>
        <dbReference type="PROSITE-ProRule" id="PRU01087"/>
    </source>
</evidence>
<sequence>MANSSAIASRPTGTRKKLDSLYVIFLSAVAFFPLILDFVPFYPAGLPSWVKIPYEFYSVQYNDPLFAKHPPFFQLYVFVEAFYLVPMAIYGIVGLIKGTYFFRSVSSNPC</sequence>
<feature type="domain" description="EXPERA" evidence="7">
    <location>
        <begin position="18"/>
        <end position="110"/>
    </location>
</feature>
<gene>
    <name evidence="8" type="ORF">GLAREA_05574</name>
</gene>
<reference evidence="8 9" key="1">
    <citation type="journal article" date="2013" name="BMC Genomics">
        <title>Genomics-driven discovery of the pneumocandin biosynthetic gene cluster in the fungus Glarea lozoyensis.</title>
        <authorList>
            <person name="Chen L."/>
            <person name="Yue Q."/>
            <person name="Zhang X."/>
            <person name="Xiang M."/>
            <person name="Wang C."/>
            <person name="Li S."/>
            <person name="Che Y."/>
            <person name="Ortiz-Lopez F.J."/>
            <person name="Bills G.F."/>
            <person name="Liu X."/>
            <person name="An Z."/>
        </authorList>
    </citation>
    <scope>NUCLEOTIDE SEQUENCE [LARGE SCALE GENOMIC DNA]</scope>
    <source>
        <strain evidence="9">ATCC 20868 / MF5171</strain>
    </source>
</reference>
<dbReference type="Proteomes" id="UP000016922">
    <property type="component" value="Unassembled WGS sequence"/>
</dbReference>
<evidence type="ECO:0000256" key="1">
    <source>
        <dbReference type="ARBA" id="ARBA00004141"/>
    </source>
</evidence>
<dbReference type="PROSITE" id="PS51751">
    <property type="entry name" value="EXPERA"/>
    <property type="match status" value="1"/>
</dbReference>
<dbReference type="KEGG" id="glz:GLAREA_05574"/>
<feature type="transmembrane region" description="Helical" evidence="6">
    <location>
        <begin position="73"/>
        <end position="96"/>
    </location>
</feature>